<dbReference type="Gene3D" id="1.10.540.10">
    <property type="entry name" value="Acyl-CoA dehydrogenase/oxidase, N-terminal domain"/>
    <property type="match status" value="1"/>
</dbReference>
<dbReference type="Proteomes" id="UP000603865">
    <property type="component" value="Unassembled WGS sequence"/>
</dbReference>
<gene>
    <name evidence="3" type="ORF">GCM10008957_18980</name>
</gene>
<name>A0A918C553_9DEIO</name>
<dbReference type="Gene3D" id="2.40.110.10">
    <property type="entry name" value="Butyryl-CoA Dehydrogenase, subunit A, domain 2"/>
    <property type="match status" value="1"/>
</dbReference>
<reference evidence="3" key="1">
    <citation type="journal article" date="2014" name="Int. J. Syst. Evol. Microbiol.">
        <title>Complete genome sequence of Corynebacterium casei LMG S-19264T (=DSM 44701T), isolated from a smear-ripened cheese.</title>
        <authorList>
            <consortium name="US DOE Joint Genome Institute (JGI-PGF)"/>
            <person name="Walter F."/>
            <person name="Albersmeier A."/>
            <person name="Kalinowski J."/>
            <person name="Ruckert C."/>
        </authorList>
    </citation>
    <scope>NUCLEOTIDE SEQUENCE</scope>
    <source>
        <strain evidence="3">JCM 31311</strain>
    </source>
</reference>
<dbReference type="Pfam" id="PF08028">
    <property type="entry name" value="Acyl-CoA_dh_2"/>
    <property type="match status" value="1"/>
</dbReference>
<dbReference type="PANTHER" id="PTHR43884">
    <property type="entry name" value="ACYL-COA DEHYDROGENASE"/>
    <property type="match status" value="1"/>
</dbReference>
<dbReference type="InterPro" id="IPR013107">
    <property type="entry name" value="Acyl-CoA_DH_C"/>
</dbReference>
<evidence type="ECO:0000313" key="3">
    <source>
        <dbReference type="EMBL" id="GGR06386.1"/>
    </source>
</evidence>
<evidence type="ECO:0000259" key="2">
    <source>
        <dbReference type="Pfam" id="PF08028"/>
    </source>
</evidence>
<dbReference type="Gene3D" id="1.20.140.10">
    <property type="entry name" value="Butyryl-CoA Dehydrogenase, subunit A, domain 3"/>
    <property type="match status" value="1"/>
</dbReference>
<keyword evidence="1" id="KW-0560">Oxidoreductase</keyword>
<dbReference type="SUPFAM" id="SSF47203">
    <property type="entry name" value="Acyl-CoA dehydrogenase C-terminal domain-like"/>
    <property type="match status" value="1"/>
</dbReference>
<dbReference type="PANTHER" id="PTHR43884:SF12">
    <property type="entry name" value="ISOVALERYL-COA DEHYDROGENASE, MITOCHONDRIAL-RELATED"/>
    <property type="match status" value="1"/>
</dbReference>
<dbReference type="InterPro" id="IPR046373">
    <property type="entry name" value="Acyl-CoA_Oxase/DH_mid-dom_sf"/>
</dbReference>
<comment type="caution">
    <text evidence="3">The sequence shown here is derived from an EMBL/GenBank/DDBJ whole genome shotgun (WGS) entry which is preliminary data.</text>
</comment>
<feature type="domain" description="Acyl-CoA dehydrogenase C-terminal" evidence="2">
    <location>
        <begin position="178"/>
        <end position="308"/>
    </location>
</feature>
<sequence length="333" mass="35235">MLVPAALGGLQTPLPQALAVIEHLSAADGSAGWLASIGVLSNALSAWMSPNFAQRLFQDDPGVILGGSALPGGRAEPVAGGYRVSGQWSFASGCKHAGWLFALCLTPEGLPVLATLPAAACQILPNWQTLGLRGTGSHDFAVHEQFVPEEQTFMPFGQAPRQPDVLYRLGVDALFSLTVAPVPLGIAQAALDETRHLLKTKAARGGGVLSAHPVVQEKYAEATGLYLAARAFVVQVAQQFCEAVQQGHLLSAEQRAQATLAARHAATVSVRVVETMLDLAGTSAIRQGARLERQSRDVSTAARHVRFNWSMEMLAGQTLLMGAPALPRRQTDE</sequence>
<evidence type="ECO:0000256" key="1">
    <source>
        <dbReference type="ARBA" id="ARBA00023002"/>
    </source>
</evidence>
<proteinExistence type="predicted"/>
<dbReference type="InterPro" id="IPR037069">
    <property type="entry name" value="AcylCoA_DH/ox_N_sf"/>
</dbReference>
<dbReference type="GO" id="GO:0003995">
    <property type="term" value="F:acyl-CoA dehydrogenase activity"/>
    <property type="evidence" value="ECO:0007669"/>
    <property type="project" value="TreeGrafter"/>
</dbReference>
<dbReference type="SUPFAM" id="SSF56645">
    <property type="entry name" value="Acyl-CoA dehydrogenase NM domain-like"/>
    <property type="match status" value="1"/>
</dbReference>
<dbReference type="GO" id="GO:0050660">
    <property type="term" value="F:flavin adenine dinucleotide binding"/>
    <property type="evidence" value="ECO:0007669"/>
    <property type="project" value="InterPro"/>
</dbReference>
<dbReference type="EMBL" id="BMQL01000008">
    <property type="protein sequence ID" value="GGR06386.1"/>
    <property type="molecule type" value="Genomic_DNA"/>
</dbReference>
<reference evidence="3" key="2">
    <citation type="submission" date="2020-09" db="EMBL/GenBank/DDBJ databases">
        <authorList>
            <person name="Sun Q."/>
            <person name="Ohkuma M."/>
        </authorList>
    </citation>
    <scope>NUCLEOTIDE SEQUENCE</scope>
    <source>
        <strain evidence="3">JCM 31311</strain>
    </source>
</reference>
<protein>
    <submittedName>
        <fullName evidence="3">Hydroxylase</fullName>
    </submittedName>
</protein>
<accession>A0A918C553</accession>
<organism evidence="3 4">
    <name type="scientific">Deinococcus ruber</name>
    <dbReference type="NCBI Taxonomy" id="1848197"/>
    <lineage>
        <taxon>Bacteria</taxon>
        <taxon>Thermotogati</taxon>
        <taxon>Deinococcota</taxon>
        <taxon>Deinococci</taxon>
        <taxon>Deinococcales</taxon>
        <taxon>Deinococcaceae</taxon>
        <taxon>Deinococcus</taxon>
    </lineage>
</organism>
<dbReference type="AlphaFoldDB" id="A0A918C553"/>
<keyword evidence="4" id="KW-1185">Reference proteome</keyword>
<evidence type="ECO:0000313" key="4">
    <source>
        <dbReference type="Proteomes" id="UP000603865"/>
    </source>
</evidence>
<dbReference type="InterPro" id="IPR036250">
    <property type="entry name" value="AcylCo_DH-like_C"/>
</dbReference>
<dbReference type="InterPro" id="IPR009100">
    <property type="entry name" value="AcylCoA_DH/oxidase_NM_dom_sf"/>
</dbReference>